<evidence type="ECO:0000256" key="3">
    <source>
        <dbReference type="ARBA" id="ARBA00005056"/>
    </source>
</evidence>
<comment type="catalytic activity">
    <reaction evidence="22">
        <text>L-aspartate + ATP = 4-phospho-L-aspartate + ADP</text>
        <dbReference type="Rhea" id="RHEA:23776"/>
        <dbReference type="ChEBI" id="CHEBI:29991"/>
        <dbReference type="ChEBI" id="CHEBI:30616"/>
        <dbReference type="ChEBI" id="CHEBI:57535"/>
        <dbReference type="ChEBI" id="CHEBI:456216"/>
        <dbReference type="EC" id="2.7.2.4"/>
    </reaction>
    <physiologicalReaction direction="left-to-right" evidence="22">
        <dbReference type="Rhea" id="RHEA:23777"/>
    </physiologicalReaction>
</comment>
<name>A0ABN9RLP6_9DINO</name>
<evidence type="ECO:0000256" key="21">
    <source>
        <dbReference type="ARBA" id="ARBA00044938"/>
    </source>
</evidence>
<dbReference type="InterPro" id="IPR036393">
    <property type="entry name" value="AceGlu_kinase-like_sf"/>
</dbReference>
<dbReference type="SUPFAM" id="SSF51735">
    <property type="entry name" value="NAD(P)-binding Rossmann-fold domains"/>
    <property type="match status" value="1"/>
</dbReference>
<dbReference type="InterPro" id="IPR005106">
    <property type="entry name" value="Asp/hSer_DH_NAD-bd"/>
</dbReference>
<evidence type="ECO:0000259" key="25">
    <source>
        <dbReference type="PROSITE" id="PS51671"/>
    </source>
</evidence>
<dbReference type="InterPro" id="IPR011147">
    <property type="entry name" value="Bifunc_Aspkin/hSer_DH"/>
</dbReference>
<feature type="non-terminal residue" evidence="26">
    <location>
        <position position="718"/>
    </location>
</feature>
<evidence type="ECO:0000256" key="11">
    <source>
        <dbReference type="ARBA" id="ARBA00022723"/>
    </source>
</evidence>
<feature type="compositionally biased region" description="Basic residues" evidence="24">
    <location>
        <begin position="535"/>
        <end position="544"/>
    </location>
</feature>
<feature type="compositionally biased region" description="Basic and acidic residues" evidence="24">
    <location>
        <begin position="492"/>
        <end position="513"/>
    </location>
</feature>
<accession>A0ABN9RLP6</accession>
<reference evidence="26" key="1">
    <citation type="submission" date="2023-10" db="EMBL/GenBank/DDBJ databases">
        <authorList>
            <person name="Chen Y."/>
            <person name="Shah S."/>
            <person name="Dougan E. K."/>
            <person name="Thang M."/>
            <person name="Chan C."/>
        </authorList>
    </citation>
    <scope>NUCLEOTIDE SEQUENCE [LARGE SCALE GENOMIC DNA]</scope>
</reference>
<comment type="catalytic activity">
    <reaction evidence="23">
        <text>L-homoserine + NADP(+) = L-aspartate 4-semialdehyde + NADPH + H(+)</text>
        <dbReference type="Rhea" id="RHEA:15761"/>
        <dbReference type="ChEBI" id="CHEBI:15378"/>
        <dbReference type="ChEBI" id="CHEBI:57476"/>
        <dbReference type="ChEBI" id="CHEBI:57783"/>
        <dbReference type="ChEBI" id="CHEBI:58349"/>
        <dbReference type="ChEBI" id="CHEBI:537519"/>
        <dbReference type="EC" id="1.1.1.3"/>
    </reaction>
    <physiologicalReaction direction="right-to-left" evidence="23">
        <dbReference type="Rhea" id="RHEA:15763"/>
    </physiologicalReaction>
</comment>
<keyword evidence="19" id="KW-0486">Methionine biosynthesis</keyword>
<comment type="caution">
    <text evidence="26">The sequence shown here is derived from an EMBL/GenBank/DDBJ whole genome shotgun (WGS) entry which is preliminary data.</text>
</comment>
<keyword evidence="11" id="KW-0479">Metal-binding</keyword>
<dbReference type="Proteomes" id="UP001189429">
    <property type="component" value="Unassembled WGS sequence"/>
</dbReference>
<evidence type="ECO:0000256" key="20">
    <source>
        <dbReference type="ARBA" id="ARBA00023268"/>
    </source>
</evidence>
<dbReference type="CDD" id="cd04921">
    <property type="entry name" value="ACT_AKi-HSDH-ThrA-like_1"/>
    <property type="match status" value="1"/>
</dbReference>
<dbReference type="InterPro" id="IPR054352">
    <property type="entry name" value="ACT_Aspartokinase"/>
</dbReference>
<evidence type="ECO:0000256" key="19">
    <source>
        <dbReference type="ARBA" id="ARBA00023167"/>
    </source>
</evidence>
<feature type="domain" description="ACT" evidence="25">
    <location>
        <begin position="272"/>
        <end position="349"/>
    </location>
</feature>
<dbReference type="Pfam" id="PF03447">
    <property type="entry name" value="NAD_binding_3"/>
    <property type="match status" value="1"/>
</dbReference>
<comment type="pathway">
    <text evidence="3">Amino-acid biosynthesis; L-threonine biosynthesis; L-threonine from L-aspartate: step 3/5.</text>
</comment>
<evidence type="ECO:0000313" key="27">
    <source>
        <dbReference type="Proteomes" id="UP001189429"/>
    </source>
</evidence>
<evidence type="ECO:0000256" key="10">
    <source>
        <dbReference type="ARBA" id="ARBA00022697"/>
    </source>
</evidence>
<dbReference type="InterPro" id="IPR001341">
    <property type="entry name" value="Asp_kinase"/>
</dbReference>
<keyword evidence="12" id="KW-0547">Nucleotide-binding</keyword>
<evidence type="ECO:0000256" key="2">
    <source>
        <dbReference type="ARBA" id="ARBA00004986"/>
    </source>
</evidence>
<protein>
    <recommendedName>
        <fullName evidence="25">ACT domain-containing protein</fullName>
    </recommendedName>
</protein>
<evidence type="ECO:0000256" key="13">
    <source>
        <dbReference type="ARBA" id="ARBA00022777"/>
    </source>
</evidence>
<evidence type="ECO:0000256" key="14">
    <source>
        <dbReference type="ARBA" id="ARBA00022840"/>
    </source>
</evidence>
<keyword evidence="20" id="KW-0511">Multifunctional enzyme</keyword>
<comment type="cofactor">
    <cofactor evidence="1">
        <name>a metal cation</name>
        <dbReference type="ChEBI" id="CHEBI:25213"/>
    </cofactor>
</comment>
<evidence type="ECO:0000256" key="9">
    <source>
        <dbReference type="ARBA" id="ARBA00022679"/>
    </source>
</evidence>
<evidence type="ECO:0000256" key="5">
    <source>
        <dbReference type="ARBA" id="ARBA00005139"/>
    </source>
</evidence>
<evidence type="ECO:0000256" key="15">
    <source>
        <dbReference type="ARBA" id="ARBA00022857"/>
    </source>
</evidence>
<keyword evidence="9" id="KW-0808">Transferase</keyword>
<evidence type="ECO:0000256" key="18">
    <source>
        <dbReference type="ARBA" id="ARBA00023053"/>
    </source>
</evidence>
<keyword evidence="8" id="KW-0028">Amino-acid biosynthesis</keyword>
<evidence type="ECO:0000313" key="26">
    <source>
        <dbReference type="EMBL" id="CAK0820084.1"/>
    </source>
</evidence>
<evidence type="ECO:0000256" key="17">
    <source>
        <dbReference type="ARBA" id="ARBA00023027"/>
    </source>
</evidence>
<dbReference type="PROSITE" id="PS51671">
    <property type="entry name" value="ACT"/>
    <property type="match status" value="1"/>
</dbReference>
<keyword evidence="10" id="KW-0791">Threonine biosynthesis</keyword>
<dbReference type="CDD" id="cd04922">
    <property type="entry name" value="ACT_AKi-HSDH-ThrA_2"/>
    <property type="match status" value="1"/>
</dbReference>
<keyword evidence="27" id="KW-1185">Reference proteome</keyword>
<comment type="pathway">
    <text evidence="2">Amino-acid biosynthesis; L-methionine biosynthesis via de novo pathway; L-homoserine from L-aspartate: step 1/3.</text>
</comment>
<evidence type="ECO:0000256" key="24">
    <source>
        <dbReference type="SAM" id="MobiDB-lite"/>
    </source>
</evidence>
<comment type="similarity">
    <text evidence="6">In the C-terminal section; belongs to the homoserine dehydrogenase family.</text>
</comment>
<evidence type="ECO:0000256" key="8">
    <source>
        <dbReference type="ARBA" id="ARBA00022605"/>
    </source>
</evidence>
<dbReference type="Gene3D" id="3.40.50.720">
    <property type="entry name" value="NAD(P)-binding Rossmann-like Domain"/>
    <property type="match status" value="1"/>
</dbReference>
<evidence type="ECO:0000256" key="7">
    <source>
        <dbReference type="ARBA" id="ARBA00010046"/>
    </source>
</evidence>
<dbReference type="InterPro" id="IPR036291">
    <property type="entry name" value="NAD(P)-bd_dom_sf"/>
</dbReference>
<evidence type="ECO:0000256" key="6">
    <source>
        <dbReference type="ARBA" id="ARBA00007952"/>
    </source>
</evidence>
<dbReference type="PANTHER" id="PTHR43070">
    <property type="match status" value="1"/>
</dbReference>
<evidence type="ECO:0000256" key="16">
    <source>
        <dbReference type="ARBA" id="ARBA00023002"/>
    </source>
</evidence>
<dbReference type="Pfam" id="PF00742">
    <property type="entry name" value="Homoserine_dh"/>
    <property type="match status" value="1"/>
</dbReference>
<dbReference type="Pfam" id="PF00696">
    <property type="entry name" value="AA_kinase"/>
    <property type="match status" value="1"/>
</dbReference>
<dbReference type="SUPFAM" id="SSF55021">
    <property type="entry name" value="ACT-like"/>
    <property type="match status" value="2"/>
</dbReference>
<dbReference type="SUPFAM" id="SSF55347">
    <property type="entry name" value="Glyceraldehyde-3-phosphate dehydrogenase-like, C-terminal domain"/>
    <property type="match status" value="1"/>
</dbReference>
<sequence length="718" mass="77238">MGLGEKGQAMDTIQPLWDTTMEKMQDMWSSTFAALPAGAKAPLLVITGFVCSTLDGRPTTLKRSGSDYSATIFAKVLGSASVTFWKNVNGVYTDPRRVPSAFSIPSLTFDEAMELAYFGGQVLHPSAMVPCIEKRIPVLVKNVFNPSHPGTRVYGRGDAWNKWDDQEEDVTMKDFPVKAITSIEKVSLVTISGASFLGTMGVARRMMQALETAGANVILASQGSSEHSITVAVDAGDQDRAVEGLKEAFAIELARDSEIRVAPKPDCSIVAIIGEGMKERTGIAARFFNSLGRAQVNVVAIAQGASERNISVVVPRGDLSRALRAIHEGFTLSNMNMGIGIIGTGLVGSEVVKQLAKFEASQGRMQKLPAMMQSKNLNIEVRMIADSSKMVLSEHGLPLEGLDMEEGGTSIPAWEKKVAELGADFQVVPTEMGVLEDFLDTKRIPHKVIIDCTPSEEVAKNYPRWLRKGIHVISASHCVGSGPLDRSGWPTDRGDALGRPVALRDDDRGADARHLHHPRPRADRGRREEGGGRALGHRGVHPQRHGAGPEHDHGLGQALAAAAARGLCEPDPRDDLSGLDAARKAVIIARELGLRTSSFPTWRPSRSCPRTREDGCPKDVAAIAELLDSSQDTRIRALIQEAKDRGEKLNYVCQVDVEKGEASVKLRSCPLNHPLASANEADNVVLFVTNRYAENTPLVVRGPGAGAGVTASGVLAEL</sequence>
<dbReference type="InterPro" id="IPR002912">
    <property type="entry name" value="ACT_dom"/>
</dbReference>
<dbReference type="InterPro" id="IPR001342">
    <property type="entry name" value="HDH_cat"/>
</dbReference>
<dbReference type="Pfam" id="PF22468">
    <property type="entry name" value="ACT_9"/>
    <property type="match status" value="2"/>
</dbReference>
<feature type="region of interest" description="Disordered" evidence="24">
    <location>
        <begin position="481"/>
        <end position="553"/>
    </location>
</feature>
<feature type="compositionally biased region" description="Basic and acidic residues" evidence="24">
    <location>
        <begin position="520"/>
        <end position="531"/>
    </location>
</feature>
<evidence type="ECO:0000256" key="22">
    <source>
        <dbReference type="ARBA" id="ARBA00048561"/>
    </source>
</evidence>
<comment type="pathway">
    <text evidence="4">Amino-acid biosynthesis; L-methionine biosynthesis via de novo pathway; L-homoserine from L-aspartate: step 3/3.</text>
</comment>
<dbReference type="PANTHER" id="PTHR43070:SF5">
    <property type="entry name" value="HOMOSERINE DEHYDROGENASE"/>
    <property type="match status" value="1"/>
</dbReference>
<evidence type="ECO:0000256" key="1">
    <source>
        <dbReference type="ARBA" id="ARBA00001920"/>
    </source>
</evidence>
<comment type="pathway">
    <text evidence="5">Amino-acid biosynthesis; L-threonine biosynthesis; L-threonine from L-aspartate: step 1/5.</text>
</comment>
<evidence type="ECO:0000256" key="4">
    <source>
        <dbReference type="ARBA" id="ARBA00005062"/>
    </source>
</evidence>
<keyword evidence="16" id="KW-0560">Oxidoreductase</keyword>
<dbReference type="Gene3D" id="3.30.360.10">
    <property type="entry name" value="Dihydrodipicolinate Reductase, domain 2"/>
    <property type="match status" value="1"/>
</dbReference>
<comment type="similarity">
    <text evidence="7">In the N-terminal section; belongs to the aspartokinase family.</text>
</comment>
<dbReference type="EMBL" id="CAUYUJ010007250">
    <property type="protein sequence ID" value="CAK0820084.1"/>
    <property type="molecule type" value="Genomic_DNA"/>
</dbReference>
<dbReference type="NCBIfam" id="TIGR00657">
    <property type="entry name" value="asp_kinases"/>
    <property type="match status" value="1"/>
</dbReference>
<keyword evidence="14" id="KW-0067">ATP-binding</keyword>
<gene>
    <name evidence="26" type="ORF">PCOR1329_LOCUS21895</name>
</gene>
<dbReference type="Gene3D" id="3.30.2130.10">
    <property type="entry name" value="VC0802-like"/>
    <property type="match status" value="1"/>
</dbReference>
<keyword evidence="18" id="KW-0915">Sodium</keyword>
<keyword evidence="15" id="KW-0521">NADP</keyword>
<evidence type="ECO:0000256" key="12">
    <source>
        <dbReference type="ARBA" id="ARBA00022741"/>
    </source>
</evidence>
<proteinExistence type="inferred from homology"/>
<evidence type="ECO:0000256" key="23">
    <source>
        <dbReference type="ARBA" id="ARBA00048841"/>
    </source>
</evidence>
<keyword evidence="17" id="KW-0520">NAD</keyword>
<organism evidence="26 27">
    <name type="scientific">Prorocentrum cordatum</name>
    <dbReference type="NCBI Taxonomy" id="2364126"/>
    <lineage>
        <taxon>Eukaryota</taxon>
        <taxon>Sar</taxon>
        <taxon>Alveolata</taxon>
        <taxon>Dinophyceae</taxon>
        <taxon>Prorocentrales</taxon>
        <taxon>Prorocentraceae</taxon>
        <taxon>Prorocentrum</taxon>
    </lineage>
</organism>
<comment type="function">
    <text evidence="21">Bifunctional aspartate kinase and homoserine dehydrogenase that catalyzes the first and the third steps toward the synthesis of lysine, methionine and threonine from aspartate.</text>
</comment>
<dbReference type="InterPro" id="IPR045865">
    <property type="entry name" value="ACT-like_dom_sf"/>
</dbReference>
<dbReference type="Gene3D" id="3.40.1160.10">
    <property type="entry name" value="Acetylglutamate kinase-like"/>
    <property type="match status" value="1"/>
</dbReference>
<dbReference type="SUPFAM" id="SSF53633">
    <property type="entry name" value="Carbamate kinase-like"/>
    <property type="match status" value="1"/>
</dbReference>
<dbReference type="InterPro" id="IPR001048">
    <property type="entry name" value="Asp/Glu/Uridylate_kinase"/>
</dbReference>
<keyword evidence="13" id="KW-0418">Kinase</keyword>